<protein>
    <submittedName>
        <fullName evidence="1">ABC transporter substrate-binding protein</fullName>
    </submittedName>
</protein>
<proteinExistence type="predicted"/>
<dbReference type="SUPFAM" id="SSF53822">
    <property type="entry name" value="Periplasmic binding protein-like I"/>
    <property type="match status" value="1"/>
</dbReference>
<dbReference type="PANTHER" id="PTHR35271">
    <property type="entry name" value="ABC TRANSPORTER, SUBSTRATE-BINDING LIPOPROTEIN-RELATED"/>
    <property type="match status" value="1"/>
</dbReference>
<evidence type="ECO:0000313" key="1">
    <source>
        <dbReference type="EMBL" id="TYC48156.1"/>
    </source>
</evidence>
<organism evidence="1 2">
    <name type="scientific">Weissella muntiaci</name>
    <dbReference type="NCBI Taxonomy" id="2508881"/>
    <lineage>
        <taxon>Bacteria</taxon>
        <taxon>Bacillati</taxon>
        <taxon>Bacillota</taxon>
        <taxon>Bacilli</taxon>
        <taxon>Lactobacillales</taxon>
        <taxon>Lactobacillaceae</taxon>
        <taxon>Weissella</taxon>
    </lineage>
</organism>
<dbReference type="PANTHER" id="PTHR35271:SF1">
    <property type="entry name" value="ABC TRANSPORTER, SUBSTRATE-BINDING LIPOPROTEIN"/>
    <property type="match status" value="1"/>
</dbReference>
<keyword evidence="2" id="KW-1185">Reference proteome</keyword>
<dbReference type="Gene3D" id="3.40.50.2300">
    <property type="match status" value="2"/>
</dbReference>
<gene>
    <name evidence="1" type="ORF">ESZ50_09245</name>
</gene>
<dbReference type="Proteomes" id="UP000371977">
    <property type="component" value="Unassembled WGS sequence"/>
</dbReference>
<dbReference type="Pfam" id="PF04392">
    <property type="entry name" value="ABC_sub_bind"/>
    <property type="match status" value="1"/>
</dbReference>
<dbReference type="InterPro" id="IPR007487">
    <property type="entry name" value="ABC_transpt-TYRBP-like"/>
</dbReference>
<reference evidence="1 2" key="1">
    <citation type="submission" date="2019-01" db="EMBL/GenBank/DDBJ databases">
        <title>Weissella sp. nov., a novel lactic acid bacterium isolated from animal feces.</title>
        <authorList>
            <person name="Wang L.-T."/>
        </authorList>
    </citation>
    <scope>NUCLEOTIDE SEQUENCE [LARGE SCALE GENOMIC DNA]</scope>
    <source>
        <strain evidence="1 2">8H-2</strain>
    </source>
</reference>
<dbReference type="CDD" id="cd06325">
    <property type="entry name" value="PBP1_ABC_unchar_transporter"/>
    <property type="match status" value="1"/>
</dbReference>
<name>A0A6C2C3M4_9LACO</name>
<comment type="caution">
    <text evidence="1">The sequence shown here is derived from an EMBL/GenBank/DDBJ whole genome shotgun (WGS) entry which is preliminary data.</text>
</comment>
<dbReference type="EMBL" id="SDGZ01000023">
    <property type="protein sequence ID" value="TYC48156.1"/>
    <property type="molecule type" value="Genomic_DNA"/>
</dbReference>
<accession>A0A6C2C3M4</accession>
<dbReference type="OrthoDB" id="9776955at2"/>
<dbReference type="AlphaFoldDB" id="A0A6C2C3M4"/>
<sequence>MKKTLLITAGVLTTSAILLTETVNASAQKTINIGVLQVVQHGSLDAARNGFEKELTKEVKAYNSNWTVKYNYQNAQGDQANLQSMSSQIVKGKPDLILAIAKPSAQTIAKTTKSIPILTTAVTDLKRAGLVKDNNKPATNVSGTSDLTPVDKQLKLLSTLTKSEKPLGVIYNSSEENSTLQVDMAKKYAKEHHLKLKIVSVTSTNDIQSALNSIDGQIAGLYVPSDNLMASAMHTIGRVTQKAKLPVVTGSIEMAEDGGTATYGLNYQDLGKQTAKMAAQIILDHKDVKQMPVEQSDKLHLYVNKSNLKKSVLKPVTSRNLNLGGSQLC</sequence>
<evidence type="ECO:0000313" key="2">
    <source>
        <dbReference type="Proteomes" id="UP000371977"/>
    </source>
</evidence>
<dbReference type="RefSeq" id="WP_148623300.1">
    <property type="nucleotide sequence ID" value="NZ_SDGZ01000023.1"/>
</dbReference>
<dbReference type="InterPro" id="IPR028082">
    <property type="entry name" value="Peripla_BP_I"/>
</dbReference>